<dbReference type="Proteomes" id="UP000326759">
    <property type="component" value="Unassembled WGS sequence"/>
</dbReference>
<dbReference type="AlphaFoldDB" id="A0A5N5SQM5"/>
<dbReference type="Gene3D" id="1.20.5.1200">
    <property type="entry name" value="Alpha-tocopherol transfer"/>
    <property type="match status" value="1"/>
</dbReference>
<dbReference type="GO" id="GO:0016020">
    <property type="term" value="C:membrane"/>
    <property type="evidence" value="ECO:0007669"/>
    <property type="project" value="TreeGrafter"/>
</dbReference>
<dbReference type="Pfam" id="PF00650">
    <property type="entry name" value="CRAL_TRIO"/>
    <property type="match status" value="1"/>
</dbReference>
<comment type="caution">
    <text evidence="2">The sequence shown here is derived from an EMBL/GenBank/DDBJ whole genome shotgun (WGS) entry which is preliminary data.</text>
</comment>
<evidence type="ECO:0000313" key="2">
    <source>
        <dbReference type="EMBL" id="KAB7496403.1"/>
    </source>
</evidence>
<dbReference type="PRINTS" id="PR00180">
    <property type="entry name" value="CRETINALDHBP"/>
</dbReference>
<dbReference type="SUPFAM" id="SSF52087">
    <property type="entry name" value="CRAL/TRIO domain"/>
    <property type="match status" value="1"/>
</dbReference>
<dbReference type="Gene3D" id="3.40.525.10">
    <property type="entry name" value="CRAL-TRIO lipid binding domain"/>
    <property type="match status" value="1"/>
</dbReference>
<reference evidence="2 3" key="1">
    <citation type="journal article" date="2019" name="PLoS Biol.">
        <title>Sex chromosomes control vertical transmission of feminizing Wolbachia symbionts in an isopod.</title>
        <authorList>
            <person name="Becking T."/>
            <person name="Chebbi M.A."/>
            <person name="Giraud I."/>
            <person name="Moumen B."/>
            <person name="Laverre T."/>
            <person name="Caubet Y."/>
            <person name="Peccoud J."/>
            <person name="Gilbert C."/>
            <person name="Cordaux R."/>
        </authorList>
    </citation>
    <scope>NUCLEOTIDE SEQUENCE [LARGE SCALE GENOMIC DNA]</scope>
    <source>
        <strain evidence="2">ANa2</strain>
        <tissue evidence="2">Whole body excluding digestive tract and cuticle</tissue>
    </source>
</reference>
<sequence length="178" mass="20932">MKWLKWSNIILDLLIEEDLQQSVIGVAVLLDFQDFTPNYLLQTTPFLLKKIFTVWQEAYPMRLKAFHYINTPPAFQVILNLAKATLKEKLKQRLYVHANYMESLFSHIAKNNLPKEYGGDNGNLKEITENWHKKVNEKRNWLLEDEKYIVDESKRSGKPRTSSDLFGIEGSFRKLNID</sequence>
<dbReference type="PANTHER" id="PTHR10174:SF224">
    <property type="entry name" value="RETINOL-BINDING PROTEIN PINTA"/>
    <property type="match status" value="1"/>
</dbReference>
<dbReference type="CDD" id="cd00170">
    <property type="entry name" value="SEC14"/>
    <property type="match status" value="1"/>
</dbReference>
<evidence type="ECO:0000259" key="1">
    <source>
        <dbReference type="PROSITE" id="PS50191"/>
    </source>
</evidence>
<feature type="domain" description="CRAL-TRIO" evidence="1">
    <location>
        <begin position="1"/>
        <end position="125"/>
    </location>
</feature>
<gene>
    <name evidence="2" type="ORF">Anas_06222</name>
</gene>
<dbReference type="EMBL" id="SEYY01021384">
    <property type="protein sequence ID" value="KAB7496403.1"/>
    <property type="molecule type" value="Genomic_DNA"/>
</dbReference>
<dbReference type="OrthoDB" id="6682367at2759"/>
<protein>
    <submittedName>
        <fullName evidence="2">SEC14-like protein 2</fullName>
    </submittedName>
</protein>
<dbReference type="InterPro" id="IPR001251">
    <property type="entry name" value="CRAL-TRIO_dom"/>
</dbReference>
<organism evidence="2 3">
    <name type="scientific">Armadillidium nasatum</name>
    <dbReference type="NCBI Taxonomy" id="96803"/>
    <lineage>
        <taxon>Eukaryota</taxon>
        <taxon>Metazoa</taxon>
        <taxon>Ecdysozoa</taxon>
        <taxon>Arthropoda</taxon>
        <taxon>Crustacea</taxon>
        <taxon>Multicrustacea</taxon>
        <taxon>Malacostraca</taxon>
        <taxon>Eumalacostraca</taxon>
        <taxon>Peracarida</taxon>
        <taxon>Isopoda</taxon>
        <taxon>Oniscidea</taxon>
        <taxon>Crinocheta</taxon>
        <taxon>Armadillidiidae</taxon>
        <taxon>Armadillidium</taxon>
    </lineage>
</organism>
<proteinExistence type="predicted"/>
<dbReference type="InterPro" id="IPR036865">
    <property type="entry name" value="CRAL-TRIO_dom_sf"/>
</dbReference>
<accession>A0A5N5SQM5</accession>
<dbReference type="PROSITE" id="PS50191">
    <property type="entry name" value="CRAL_TRIO"/>
    <property type="match status" value="1"/>
</dbReference>
<keyword evidence="3" id="KW-1185">Reference proteome</keyword>
<dbReference type="GO" id="GO:1902936">
    <property type="term" value="F:phosphatidylinositol bisphosphate binding"/>
    <property type="evidence" value="ECO:0007669"/>
    <property type="project" value="TreeGrafter"/>
</dbReference>
<evidence type="ECO:0000313" key="3">
    <source>
        <dbReference type="Proteomes" id="UP000326759"/>
    </source>
</evidence>
<dbReference type="PANTHER" id="PTHR10174">
    <property type="entry name" value="ALPHA-TOCOPHEROL TRANSFER PROTEIN-RELATED"/>
    <property type="match status" value="1"/>
</dbReference>
<name>A0A5N5SQM5_9CRUS</name>